<evidence type="ECO:0000313" key="3">
    <source>
        <dbReference type="Proteomes" id="UP001610563"/>
    </source>
</evidence>
<name>A0ABR4GAU9_9EURO</name>
<accession>A0ABR4GAU9</accession>
<dbReference type="EMBL" id="JBFTWV010000028">
    <property type="protein sequence ID" value="KAL2796157.1"/>
    <property type="molecule type" value="Genomic_DNA"/>
</dbReference>
<keyword evidence="3" id="KW-1185">Reference proteome</keyword>
<reference evidence="2 3" key="1">
    <citation type="submission" date="2024-07" db="EMBL/GenBank/DDBJ databases">
        <title>Section-level genome sequencing and comparative genomics of Aspergillus sections Usti and Cavernicolus.</title>
        <authorList>
            <consortium name="Lawrence Berkeley National Laboratory"/>
            <person name="Nybo J.L."/>
            <person name="Vesth T.C."/>
            <person name="Theobald S."/>
            <person name="Frisvad J.C."/>
            <person name="Larsen T.O."/>
            <person name="Kjaerboelling I."/>
            <person name="Rothschild-Mancinelli K."/>
            <person name="Lyhne E.K."/>
            <person name="Kogle M.E."/>
            <person name="Barry K."/>
            <person name="Clum A."/>
            <person name="Na H."/>
            <person name="Ledsgaard L."/>
            <person name="Lin J."/>
            <person name="Lipzen A."/>
            <person name="Kuo A."/>
            <person name="Riley R."/>
            <person name="Mondo S."/>
            <person name="Labutti K."/>
            <person name="Haridas S."/>
            <person name="Pangalinan J."/>
            <person name="Salamov A.A."/>
            <person name="Simmons B.A."/>
            <person name="Magnuson J.K."/>
            <person name="Chen J."/>
            <person name="Drula E."/>
            <person name="Henrissat B."/>
            <person name="Wiebenga A."/>
            <person name="Lubbers R.J."/>
            <person name="Gomes A.C."/>
            <person name="Makela M.R."/>
            <person name="Stajich J."/>
            <person name="Grigoriev I.V."/>
            <person name="Mortensen U.H."/>
            <person name="De Vries R.P."/>
            <person name="Baker S.E."/>
            <person name="Andersen M.R."/>
        </authorList>
    </citation>
    <scope>NUCLEOTIDE SEQUENCE [LARGE SCALE GENOMIC DNA]</scope>
    <source>
        <strain evidence="2 3">CBS 209.92</strain>
    </source>
</reference>
<organism evidence="2 3">
    <name type="scientific">Aspergillus keveii</name>
    <dbReference type="NCBI Taxonomy" id="714993"/>
    <lineage>
        <taxon>Eukaryota</taxon>
        <taxon>Fungi</taxon>
        <taxon>Dikarya</taxon>
        <taxon>Ascomycota</taxon>
        <taxon>Pezizomycotina</taxon>
        <taxon>Eurotiomycetes</taxon>
        <taxon>Eurotiomycetidae</taxon>
        <taxon>Eurotiales</taxon>
        <taxon>Aspergillaceae</taxon>
        <taxon>Aspergillus</taxon>
        <taxon>Aspergillus subgen. Nidulantes</taxon>
    </lineage>
</organism>
<evidence type="ECO:0000313" key="2">
    <source>
        <dbReference type="EMBL" id="KAL2796157.1"/>
    </source>
</evidence>
<gene>
    <name evidence="2" type="ORF">BJX66DRAFT_300166</name>
</gene>
<sequence length="435" mass="48844">MGGHADGYQCPLVAMILAYCPNLVHLFIHVWHSEDDRFLDRIMNYATVRLGMWRSHAQLTPGDTEPPLAKVETLTVAARKIRHFEGPLGDHEGYRPLFDGYQYPFVVDATKRSYWRLPSLVDFTGISVTGHDSIAHLNSSSRIQHLTLNTRIMFKLELGSWLRWCTDLRSLSVKLPADEFGSVSDPSENNGPDLWNALFPALAPFANQLEYLDIYQKRIYLQTDTFDNWFDLEKPCCPPLVTFTALRQLNIPVTILAGWKCIHDDGARFATHLPPNIKTLGIYTENPHTLLEMMHPGVIYNELVGMVRSAAANGLACLVWDTSHAAVHKLPDEPMLAEAQRLNLYVENTEASDVLLCAGSETVATWSITDRSIISTIEELEEQKRFTNVIPESLQVHGLRGQMRHVPNPTPTVPAPAPATQAPPADDDDEMDIDK</sequence>
<dbReference type="Proteomes" id="UP001610563">
    <property type="component" value="Unassembled WGS sequence"/>
</dbReference>
<feature type="compositionally biased region" description="Acidic residues" evidence="1">
    <location>
        <begin position="425"/>
        <end position="435"/>
    </location>
</feature>
<feature type="compositionally biased region" description="Pro residues" evidence="1">
    <location>
        <begin position="408"/>
        <end position="417"/>
    </location>
</feature>
<evidence type="ECO:0000256" key="1">
    <source>
        <dbReference type="SAM" id="MobiDB-lite"/>
    </source>
</evidence>
<proteinExistence type="predicted"/>
<comment type="caution">
    <text evidence="2">The sequence shown here is derived from an EMBL/GenBank/DDBJ whole genome shotgun (WGS) entry which is preliminary data.</text>
</comment>
<protein>
    <submittedName>
        <fullName evidence="2">Uncharacterized protein</fullName>
    </submittedName>
</protein>
<feature type="region of interest" description="Disordered" evidence="1">
    <location>
        <begin position="403"/>
        <end position="435"/>
    </location>
</feature>